<dbReference type="InterPro" id="IPR038213">
    <property type="entry name" value="IFI6/IFI27-like_sf"/>
</dbReference>
<evidence type="ECO:0000313" key="2">
    <source>
        <dbReference type="Proteomes" id="UP000789405"/>
    </source>
</evidence>
<sequence length="161" mass="17164">MSLQGGATAAGSLVAILQSIGAAGLTAGATVGSGAAGASVMGALGKLFMEKLDANPEGQAQLEEYVKIYDGDNNESSEEGSSSVVFEIRDKLLIDDKAFDNFLEIFTLTCKTSKQLDNKTKKQFNFLVGIEKLDKLNDHLENEFGPENVSKVQPNTIVLNF</sequence>
<dbReference type="Gene3D" id="6.10.110.10">
    <property type="match status" value="1"/>
</dbReference>
<comment type="caution">
    <text evidence="1">The sequence shown here is derived from an EMBL/GenBank/DDBJ whole genome shotgun (WGS) entry which is preliminary data.</text>
</comment>
<accession>A0A9N9A399</accession>
<keyword evidence="2" id="KW-1185">Reference proteome</keyword>
<dbReference type="EMBL" id="CAJVPY010001286">
    <property type="protein sequence ID" value="CAG8515314.1"/>
    <property type="molecule type" value="Genomic_DNA"/>
</dbReference>
<dbReference type="Proteomes" id="UP000789405">
    <property type="component" value="Unassembled WGS sequence"/>
</dbReference>
<evidence type="ECO:0000313" key="1">
    <source>
        <dbReference type="EMBL" id="CAG8515314.1"/>
    </source>
</evidence>
<gene>
    <name evidence="1" type="ORF">DERYTH_LOCUS3593</name>
</gene>
<reference evidence="1" key="1">
    <citation type="submission" date="2021-06" db="EMBL/GenBank/DDBJ databases">
        <authorList>
            <person name="Kallberg Y."/>
            <person name="Tangrot J."/>
            <person name="Rosling A."/>
        </authorList>
    </citation>
    <scope>NUCLEOTIDE SEQUENCE</scope>
    <source>
        <strain evidence="1">MA453B</strain>
    </source>
</reference>
<dbReference type="OrthoDB" id="440424at2759"/>
<dbReference type="AlphaFoldDB" id="A0A9N9A399"/>
<organism evidence="1 2">
    <name type="scientific">Dentiscutata erythropus</name>
    <dbReference type="NCBI Taxonomy" id="1348616"/>
    <lineage>
        <taxon>Eukaryota</taxon>
        <taxon>Fungi</taxon>
        <taxon>Fungi incertae sedis</taxon>
        <taxon>Mucoromycota</taxon>
        <taxon>Glomeromycotina</taxon>
        <taxon>Glomeromycetes</taxon>
        <taxon>Diversisporales</taxon>
        <taxon>Gigasporaceae</taxon>
        <taxon>Dentiscutata</taxon>
    </lineage>
</organism>
<proteinExistence type="predicted"/>
<name>A0A9N9A399_9GLOM</name>
<protein>
    <submittedName>
        <fullName evidence="1">7448_t:CDS:1</fullName>
    </submittedName>
</protein>